<feature type="domain" description="Secretin/TonB short N-terminal" evidence="22">
    <location>
        <begin position="71"/>
        <end position="121"/>
    </location>
</feature>
<comment type="subcellular location">
    <subcellularLocation>
        <location evidence="1 19">Cell outer membrane</location>
        <topology evidence="1 19">Multi-pass membrane protein</topology>
    </subcellularLocation>
</comment>
<comment type="function">
    <text evidence="17">Transports the metallophore pseudopaline, which is involved in the acquisition of nickel and zinc, and thus enables bacterial growth inside the host, where metal access is limited. Is probably involved in the import of pseudopaline-metal complexes.</text>
</comment>
<gene>
    <name evidence="23" type="ORF">KUO17_01440</name>
</gene>
<dbReference type="Pfam" id="PF00593">
    <property type="entry name" value="TonB_dep_Rec_b-barrel"/>
    <property type="match status" value="1"/>
</dbReference>
<keyword evidence="5" id="KW-0410">Iron transport</keyword>
<reference evidence="23" key="2">
    <citation type="journal article" date="2023" name="Plant Pathol.">
        <title>Dismantling and reorganizing Pseudomonas marginalis sensu#lato.</title>
        <authorList>
            <person name="Sawada H."/>
            <person name="Fujikawa T."/>
            <person name="Satou M."/>
        </authorList>
    </citation>
    <scope>NUCLEOTIDE SEQUENCE</scope>
    <source>
        <strain evidence="23">MAFF 301350</strain>
    </source>
</reference>
<dbReference type="InterPro" id="IPR010105">
    <property type="entry name" value="TonB_sidphr_rcpt"/>
</dbReference>
<dbReference type="FunFam" id="2.40.170.20:FF:000005">
    <property type="entry name" value="TonB-dependent siderophore receptor"/>
    <property type="match status" value="1"/>
</dbReference>
<organism evidence="23 24">
    <name type="scientific">Pseudomonas aegrilactucae</name>
    <dbReference type="NCBI Taxonomy" id="2854028"/>
    <lineage>
        <taxon>Bacteria</taxon>
        <taxon>Pseudomonadati</taxon>
        <taxon>Pseudomonadota</taxon>
        <taxon>Gammaproteobacteria</taxon>
        <taxon>Pseudomonadales</taxon>
        <taxon>Pseudomonadaceae</taxon>
        <taxon>Pseudomonas</taxon>
    </lineage>
</organism>
<feature type="signal peptide" evidence="21">
    <location>
        <begin position="1"/>
        <end position="41"/>
    </location>
</feature>
<keyword evidence="7 19" id="KW-0812">Transmembrane</keyword>
<dbReference type="FunFam" id="2.170.130.10:FF:000001">
    <property type="entry name" value="Catecholate siderophore TonB-dependent receptor"/>
    <property type="match status" value="1"/>
</dbReference>
<evidence type="ECO:0000256" key="16">
    <source>
        <dbReference type="ARBA" id="ARBA00023237"/>
    </source>
</evidence>
<protein>
    <recommendedName>
        <fullName evidence="18">Metal-pseudopaline receptor CntO</fullName>
    </recommendedName>
</protein>
<evidence type="ECO:0000256" key="12">
    <source>
        <dbReference type="ARBA" id="ARBA00023077"/>
    </source>
</evidence>
<dbReference type="EMBL" id="JAHTBI010000004">
    <property type="protein sequence ID" value="MBV6285721.1"/>
    <property type="molecule type" value="Genomic_DNA"/>
</dbReference>
<dbReference type="PROSITE" id="PS52016">
    <property type="entry name" value="TONB_DEPENDENT_REC_3"/>
    <property type="match status" value="1"/>
</dbReference>
<evidence type="ECO:0000256" key="1">
    <source>
        <dbReference type="ARBA" id="ARBA00004571"/>
    </source>
</evidence>
<keyword evidence="6" id="KW-0533">Nickel</keyword>
<dbReference type="GO" id="GO:0015344">
    <property type="term" value="F:siderophore uptake transmembrane transporter activity"/>
    <property type="evidence" value="ECO:0007669"/>
    <property type="project" value="TreeGrafter"/>
</dbReference>
<keyword evidence="9" id="KW-0864">Zinc transport</keyword>
<dbReference type="GO" id="GO:0015891">
    <property type="term" value="P:siderophore transport"/>
    <property type="evidence" value="ECO:0007669"/>
    <property type="project" value="InterPro"/>
</dbReference>
<dbReference type="Pfam" id="PF07715">
    <property type="entry name" value="Plug"/>
    <property type="match status" value="1"/>
</dbReference>
<keyword evidence="10" id="KW-0408">Iron</keyword>
<evidence type="ECO:0000256" key="14">
    <source>
        <dbReference type="ARBA" id="ARBA00023136"/>
    </source>
</evidence>
<dbReference type="GO" id="GO:0006829">
    <property type="term" value="P:zinc ion transport"/>
    <property type="evidence" value="ECO:0007669"/>
    <property type="project" value="UniProtKB-KW"/>
</dbReference>
<reference evidence="23" key="1">
    <citation type="journal article" date="2022" name="Int. J. Syst. Evol. Microbiol.">
        <title>Pseudomonas aegrilactucae sp. nov. and Pseudomonas morbosilactucae sp. nov., pathogens causing bacterial rot of lettuce in Japan.</title>
        <authorList>
            <person name="Sawada H."/>
            <person name="Fujikawa T."/>
            <person name="Satou M."/>
        </authorList>
    </citation>
    <scope>NUCLEOTIDE SEQUENCE</scope>
    <source>
        <strain evidence="23">MAFF 301350</strain>
    </source>
</reference>
<dbReference type="PANTHER" id="PTHR32552">
    <property type="entry name" value="FERRICHROME IRON RECEPTOR-RELATED"/>
    <property type="match status" value="1"/>
</dbReference>
<dbReference type="InterPro" id="IPR039426">
    <property type="entry name" value="TonB-dep_rcpt-like"/>
</dbReference>
<evidence type="ECO:0000313" key="23">
    <source>
        <dbReference type="EMBL" id="MBV6285721.1"/>
    </source>
</evidence>
<keyword evidence="16 19" id="KW-0998">Cell outer membrane</keyword>
<dbReference type="InterPro" id="IPR000531">
    <property type="entry name" value="Beta-barrel_TonB"/>
</dbReference>
<name>A0A9Q2XDJ0_9PSED</name>
<keyword evidence="12 20" id="KW-0798">TonB box</keyword>
<dbReference type="GO" id="GO:0015675">
    <property type="term" value="P:nickel cation transport"/>
    <property type="evidence" value="ECO:0007669"/>
    <property type="project" value="UniProtKB-KW"/>
</dbReference>
<evidence type="ECO:0000256" key="3">
    <source>
        <dbReference type="ARBA" id="ARBA00022448"/>
    </source>
</evidence>
<evidence type="ECO:0000256" key="13">
    <source>
        <dbReference type="ARBA" id="ARBA00023112"/>
    </source>
</evidence>
<dbReference type="CDD" id="cd01347">
    <property type="entry name" value="ligand_gated_channel"/>
    <property type="match status" value="1"/>
</dbReference>
<evidence type="ECO:0000256" key="9">
    <source>
        <dbReference type="ARBA" id="ARBA00022906"/>
    </source>
</evidence>
<comment type="caution">
    <text evidence="23">The sequence shown here is derived from an EMBL/GenBank/DDBJ whole genome shotgun (WGS) entry which is preliminary data.</text>
</comment>
<keyword evidence="13" id="KW-0921">Nickel transport</keyword>
<evidence type="ECO:0000256" key="18">
    <source>
        <dbReference type="ARBA" id="ARBA00072467"/>
    </source>
</evidence>
<dbReference type="InterPro" id="IPR012910">
    <property type="entry name" value="Plug_dom"/>
</dbReference>
<dbReference type="GO" id="GO:0009279">
    <property type="term" value="C:cell outer membrane"/>
    <property type="evidence" value="ECO:0007669"/>
    <property type="project" value="UniProtKB-SubCell"/>
</dbReference>
<keyword evidence="14 19" id="KW-0472">Membrane</keyword>
<dbReference type="SMART" id="SM00965">
    <property type="entry name" value="STN"/>
    <property type="match status" value="1"/>
</dbReference>
<evidence type="ECO:0000256" key="20">
    <source>
        <dbReference type="RuleBase" id="RU003357"/>
    </source>
</evidence>
<evidence type="ECO:0000256" key="19">
    <source>
        <dbReference type="PROSITE-ProRule" id="PRU01360"/>
    </source>
</evidence>
<evidence type="ECO:0000259" key="22">
    <source>
        <dbReference type="SMART" id="SM00965"/>
    </source>
</evidence>
<keyword evidence="9" id="KW-0862">Zinc</keyword>
<dbReference type="PANTHER" id="PTHR32552:SF68">
    <property type="entry name" value="FERRICHROME OUTER MEMBRANE TRANSPORTER_PHAGE RECEPTOR"/>
    <property type="match status" value="1"/>
</dbReference>
<evidence type="ECO:0000256" key="2">
    <source>
        <dbReference type="ARBA" id="ARBA00009810"/>
    </source>
</evidence>
<accession>A0A9Q2XDJ0</accession>
<feature type="chain" id="PRO_5040499981" description="Metal-pseudopaline receptor CntO" evidence="21">
    <location>
        <begin position="42"/>
        <end position="794"/>
    </location>
</feature>
<dbReference type="NCBIfam" id="TIGR01783">
    <property type="entry name" value="TonB-siderophor"/>
    <property type="match status" value="1"/>
</dbReference>
<keyword evidence="11" id="KW-0406">Ion transport</keyword>
<evidence type="ECO:0000256" key="10">
    <source>
        <dbReference type="ARBA" id="ARBA00023004"/>
    </source>
</evidence>
<dbReference type="GO" id="GO:0038023">
    <property type="term" value="F:signaling receptor activity"/>
    <property type="evidence" value="ECO:0007669"/>
    <property type="project" value="InterPro"/>
</dbReference>
<evidence type="ECO:0000313" key="24">
    <source>
        <dbReference type="Proteomes" id="UP001106592"/>
    </source>
</evidence>
<comment type="similarity">
    <text evidence="2 19 20">Belongs to the TonB-dependent receptor family.</text>
</comment>
<dbReference type="AlphaFoldDB" id="A0A9Q2XDJ0"/>
<evidence type="ECO:0000256" key="7">
    <source>
        <dbReference type="ARBA" id="ARBA00022692"/>
    </source>
</evidence>
<keyword evidence="4 19" id="KW-1134">Transmembrane beta strand</keyword>
<evidence type="ECO:0000256" key="8">
    <source>
        <dbReference type="ARBA" id="ARBA00022729"/>
    </source>
</evidence>
<keyword evidence="3 19" id="KW-0813">Transport</keyword>
<evidence type="ECO:0000256" key="4">
    <source>
        <dbReference type="ARBA" id="ARBA00022452"/>
    </source>
</evidence>
<evidence type="ECO:0000256" key="15">
    <source>
        <dbReference type="ARBA" id="ARBA00023170"/>
    </source>
</evidence>
<keyword evidence="24" id="KW-1185">Reference proteome</keyword>
<dbReference type="InterPro" id="IPR011662">
    <property type="entry name" value="Secretin/TonB_short_N"/>
</dbReference>
<evidence type="ECO:0000256" key="17">
    <source>
        <dbReference type="ARBA" id="ARBA00056786"/>
    </source>
</evidence>
<keyword evidence="8 21" id="KW-0732">Signal</keyword>
<evidence type="ECO:0000256" key="11">
    <source>
        <dbReference type="ARBA" id="ARBA00023065"/>
    </source>
</evidence>
<keyword evidence="15 23" id="KW-0675">Receptor</keyword>
<evidence type="ECO:0000256" key="6">
    <source>
        <dbReference type="ARBA" id="ARBA00022596"/>
    </source>
</evidence>
<evidence type="ECO:0000256" key="5">
    <source>
        <dbReference type="ARBA" id="ARBA00022496"/>
    </source>
</evidence>
<proteinExistence type="inferred from homology"/>
<sequence>MDTVMRCAKPLPLPPTPRALPMAICLALALMGGTASLSVQAAAAASAVAAPRIAAGPLGQALSTFAERAGITLSYSPQQVRGLNSPGLVGGGSLEDGLAALLGSSGLVARKTASGYVVVPAQTESSLELDATSIDASAVQSAFAPVPGYFASTASSATKTDRPILETAQSISVVTAEQIADRKVNRVEDAVAYSAGVRVGSSGLDPRFDMISVRGFETTMAADFLDGLRQPGSGWLSLYSTEAYNLERIEVLKGPASVLYGQISPGGMVNRVSKRPSLLARNEVQVQSGNYNHQQGQFDIGGRLDEDGDVLFRTVGVYRDAENYIEQLNNDVRMLAPSLSWQIDPDTSLTVLAQYQERETAGSPMLYQQGDHLTNFWQGDEYFDKLEQRQWTLGYEFEHRFNDTFTFQQNLRYGQVDTTNQYLEPSEAGDGHTLDRDAVGVYEDMSSLSTDTRLVSRFDTGELRHTLVTGWDYARVETSLLYATGPGPSLDRYAPDYHQPVARPTDPLADEDGLEHRSGLYLQDQIEIDRWRLSAGLRRDFVHVRRTNNLADTNRKDTDSATTGQLGVLYLFDNGIAPYASYATSFLPQTSSQPDGSPYKATEGKQYEVGLKYQPPGTETMLTASLYHLTQRNVLNRDLSDPLKSIATGEQVSRGLELEAVSDLSDRLKMTASYSYNDAEVTRSNDGNEGKAPLNVPRHLASLWLDYRLPFGLGVSTGARYTGSNYGDNDNRVKNEGYTLVDAGVHYDFGGGLDGVRLAFNARNLTDKRYINCQQGYCYRGEARSLVTSLSYRW</sequence>
<evidence type="ECO:0000256" key="21">
    <source>
        <dbReference type="SAM" id="SignalP"/>
    </source>
</evidence>
<dbReference type="Proteomes" id="UP001106592">
    <property type="component" value="Unassembled WGS sequence"/>
</dbReference>